<dbReference type="PANTHER" id="PTHR47765">
    <property type="entry name" value="3'-5' EXONUCLEASE DOMAIN-CONTAINING PROTEIN"/>
    <property type="match status" value="1"/>
</dbReference>
<dbReference type="InterPro" id="IPR002562">
    <property type="entry name" value="3'-5'_exonuclease_dom"/>
</dbReference>
<sequence>MLPTRQIPREEIKALPLFAGLTPEQARLAATPELAAAALRELGGCAVLGFDTESRPTFHKGEKPTGPHLIQLACDDGAWLFPVQDGQCAPELKILLEDPQRLLVGFELSSDQSLLKQRLGIRCGRVLDLVSCFDSDDARITVGAVQAVARLFGQYFRKSKKLSTTNWSKLPLTPAQQAYAGNDAWVALRVFRALEARGRLPPTPKLKADA</sequence>
<dbReference type="GO" id="GO:0006139">
    <property type="term" value="P:nucleobase-containing compound metabolic process"/>
    <property type="evidence" value="ECO:0007669"/>
    <property type="project" value="InterPro"/>
</dbReference>
<protein>
    <submittedName>
        <fullName evidence="2">3'-5' exonuclease domain-containing protein 2</fullName>
    </submittedName>
</protein>
<dbReference type="Pfam" id="PF01612">
    <property type="entry name" value="DNA_pol_A_exo1"/>
    <property type="match status" value="1"/>
</dbReference>
<dbReference type="PANTHER" id="PTHR47765:SF2">
    <property type="entry name" value="EXONUCLEASE MUT-7 HOMOLOG"/>
    <property type="match status" value="1"/>
</dbReference>
<dbReference type="CDD" id="cd06141">
    <property type="entry name" value="WRN_exo"/>
    <property type="match status" value="1"/>
</dbReference>
<evidence type="ECO:0000259" key="1">
    <source>
        <dbReference type="SMART" id="SM00474"/>
    </source>
</evidence>
<evidence type="ECO:0000313" key="3">
    <source>
        <dbReference type="Proteomes" id="UP000259465"/>
    </source>
</evidence>
<keyword evidence="3" id="KW-1185">Reference proteome</keyword>
<dbReference type="RefSeq" id="WP_019103629.1">
    <property type="nucleotide sequence ID" value="NZ_CP031968.1"/>
</dbReference>
<dbReference type="SUPFAM" id="SSF53098">
    <property type="entry name" value="Ribonuclease H-like"/>
    <property type="match status" value="1"/>
</dbReference>
<dbReference type="EMBL" id="CP031968">
    <property type="protein sequence ID" value="AXT48739.1"/>
    <property type="molecule type" value="Genomic_DNA"/>
</dbReference>
<proteinExistence type="predicted"/>
<dbReference type="AlphaFoldDB" id="A0AAD0RVQ3"/>
<dbReference type="InterPro" id="IPR052408">
    <property type="entry name" value="Exonuclease_MUT-7-like"/>
</dbReference>
<dbReference type="SMART" id="SM00474">
    <property type="entry name" value="35EXOc"/>
    <property type="match status" value="1"/>
</dbReference>
<dbReference type="InterPro" id="IPR036397">
    <property type="entry name" value="RNaseH_sf"/>
</dbReference>
<organism evidence="2 3">
    <name type="scientific">Chromobacterium rhizoryzae</name>
    <dbReference type="NCBI Taxonomy" id="1778675"/>
    <lineage>
        <taxon>Bacteria</taxon>
        <taxon>Pseudomonadati</taxon>
        <taxon>Pseudomonadota</taxon>
        <taxon>Betaproteobacteria</taxon>
        <taxon>Neisseriales</taxon>
        <taxon>Chromobacteriaceae</taxon>
        <taxon>Chromobacterium</taxon>
    </lineage>
</organism>
<dbReference type="InterPro" id="IPR012337">
    <property type="entry name" value="RNaseH-like_sf"/>
</dbReference>
<keyword evidence="2" id="KW-0540">Nuclease</keyword>
<reference evidence="2 3" key="1">
    <citation type="submission" date="2018-08" db="EMBL/GenBank/DDBJ databases">
        <title>Complete genome sequence of JP2-74.</title>
        <authorList>
            <person name="Wu L."/>
        </authorList>
    </citation>
    <scope>NUCLEOTIDE SEQUENCE [LARGE SCALE GENOMIC DNA]</scope>
    <source>
        <strain evidence="2 3">JP2-74</strain>
    </source>
</reference>
<name>A0AAD0RVQ3_9NEIS</name>
<feature type="domain" description="3'-5' exonuclease" evidence="1">
    <location>
        <begin position="26"/>
        <end position="199"/>
    </location>
</feature>
<dbReference type="Gene3D" id="3.30.420.10">
    <property type="entry name" value="Ribonuclease H-like superfamily/Ribonuclease H"/>
    <property type="match status" value="1"/>
</dbReference>
<accession>A0AAD0RVQ3</accession>
<gene>
    <name evidence="2" type="ORF">D1345_22375</name>
</gene>
<keyword evidence="2" id="KW-0378">Hydrolase</keyword>
<evidence type="ECO:0000313" key="2">
    <source>
        <dbReference type="EMBL" id="AXT48739.1"/>
    </source>
</evidence>
<dbReference type="KEGG" id="crz:D1345_22375"/>
<dbReference type="GO" id="GO:0003676">
    <property type="term" value="F:nucleic acid binding"/>
    <property type="evidence" value="ECO:0007669"/>
    <property type="project" value="InterPro"/>
</dbReference>
<dbReference type="GO" id="GO:0008408">
    <property type="term" value="F:3'-5' exonuclease activity"/>
    <property type="evidence" value="ECO:0007669"/>
    <property type="project" value="InterPro"/>
</dbReference>
<keyword evidence="2" id="KW-0269">Exonuclease</keyword>
<dbReference type="Proteomes" id="UP000259465">
    <property type="component" value="Chromosome"/>
</dbReference>